<dbReference type="InterPro" id="IPR051049">
    <property type="entry name" value="Dienelactone_hydrolase-like"/>
</dbReference>
<organism evidence="2 3">
    <name type="scientific">Janibacter terrae</name>
    <dbReference type="NCBI Taxonomy" id="103817"/>
    <lineage>
        <taxon>Bacteria</taxon>
        <taxon>Bacillati</taxon>
        <taxon>Actinomycetota</taxon>
        <taxon>Actinomycetes</taxon>
        <taxon>Micrococcales</taxon>
        <taxon>Intrasporangiaceae</taxon>
        <taxon>Janibacter</taxon>
    </lineage>
</organism>
<dbReference type="Gene3D" id="3.40.50.1820">
    <property type="entry name" value="alpha/beta hydrolase"/>
    <property type="match status" value="1"/>
</dbReference>
<dbReference type="Pfam" id="PF01738">
    <property type="entry name" value="DLH"/>
    <property type="match status" value="1"/>
</dbReference>
<dbReference type="InterPro" id="IPR029058">
    <property type="entry name" value="AB_hydrolase_fold"/>
</dbReference>
<dbReference type="InterPro" id="IPR002925">
    <property type="entry name" value="Dienelactn_hydro"/>
</dbReference>
<sequence>MATILLMHSALGLRPGVHAFADLLRERGHEVEVPDYYEGHVFDGEREGIAHRDAHPEYFETVRELVASLPPETVLAGFSLGAWYAQRLAARRPLARAAVLLHSVAAPRHAWSGVPVQVHRYADDPWIAPTDVTALGAAVEASGAPFEDHVAPGRGHLFTDPDLPGYDAALTAATVERVDGFIR</sequence>
<dbReference type="EMBL" id="CP104874">
    <property type="protein sequence ID" value="WWF04501.1"/>
    <property type="molecule type" value="Genomic_DNA"/>
</dbReference>
<feature type="domain" description="Dienelactone hydrolase" evidence="1">
    <location>
        <begin position="4"/>
        <end position="178"/>
    </location>
</feature>
<reference evidence="2 3" key="1">
    <citation type="submission" date="2022-09" db="EMBL/GenBank/DDBJ databases">
        <title>Complete genome sequence of Janibacter terrae strain COS04-44, PCL-degrading bacteria isolated from oil spilled coast.</title>
        <authorList>
            <person name="Park H."/>
            <person name="Kim J.Y."/>
            <person name="An S.H."/>
            <person name="Lee C.M."/>
            <person name="Weon H.-Y."/>
        </authorList>
    </citation>
    <scope>NUCLEOTIDE SEQUENCE [LARGE SCALE GENOMIC DNA]</scope>
    <source>
        <strain evidence="2 3">COS04-44</strain>
    </source>
</reference>
<keyword evidence="3" id="KW-1185">Reference proteome</keyword>
<evidence type="ECO:0000259" key="1">
    <source>
        <dbReference type="Pfam" id="PF01738"/>
    </source>
</evidence>
<name>A0ABZ2FE06_9MICO</name>
<accession>A0ABZ2FE06</accession>
<evidence type="ECO:0000313" key="2">
    <source>
        <dbReference type="EMBL" id="WWF04501.1"/>
    </source>
</evidence>
<dbReference type="GO" id="GO:0016787">
    <property type="term" value="F:hydrolase activity"/>
    <property type="evidence" value="ECO:0007669"/>
    <property type="project" value="UniProtKB-KW"/>
</dbReference>
<dbReference type="PANTHER" id="PTHR46623:SF6">
    <property type="entry name" value="ALPHA_BETA-HYDROLASES SUPERFAMILY PROTEIN"/>
    <property type="match status" value="1"/>
</dbReference>
<proteinExistence type="predicted"/>
<dbReference type="Proteomes" id="UP001381003">
    <property type="component" value="Chromosome"/>
</dbReference>
<keyword evidence="2" id="KW-0378">Hydrolase</keyword>
<evidence type="ECO:0000313" key="3">
    <source>
        <dbReference type="Proteomes" id="UP001381003"/>
    </source>
</evidence>
<dbReference type="PANTHER" id="PTHR46623">
    <property type="entry name" value="CARBOXYMETHYLENEBUTENOLIDASE-RELATED"/>
    <property type="match status" value="1"/>
</dbReference>
<dbReference type="SUPFAM" id="SSF53474">
    <property type="entry name" value="alpha/beta-Hydrolases"/>
    <property type="match status" value="1"/>
</dbReference>
<gene>
    <name evidence="2" type="ORF">N5P18_12485</name>
</gene>
<dbReference type="RefSeq" id="WP_338537839.1">
    <property type="nucleotide sequence ID" value="NZ_CP104874.1"/>
</dbReference>
<protein>
    <submittedName>
        <fullName evidence="2">Dienelactone hydrolase family protein</fullName>
    </submittedName>
</protein>